<organism evidence="1">
    <name type="scientific">Fusarium oxysporum Fo47</name>
    <dbReference type="NCBI Taxonomy" id="660027"/>
    <lineage>
        <taxon>Eukaryota</taxon>
        <taxon>Fungi</taxon>
        <taxon>Dikarya</taxon>
        <taxon>Ascomycota</taxon>
        <taxon>Pezizomycotina</taxon>
        <taxon>Sordariomycetes</taxon>
        <taxon>Hypocreomycetidae</taxon>
        <taxon>Hypocreales</taxon>
        <taxon>Nectriaceae</taxon>
        <taxon>Fusarium</taxon>
        <taxon>Fusarium oxysporum species complex</taxon>
    </lineage>
</organism>
<reference evidence="1" key="1">
    <citation type="submission" date="2011-06" db="EMBL/GenBank/DDBJ databases">
        <title>The Genome Sequence of Fusarium oxysporum Fo47.</title>
        <authorList>
            <consortium name="The Broad Institute Genome Sequencing Platform"/>
            <person name="Ma L.-J."/>
            <person name="Gale L.R."/>
            <person name="Schwartz D.C."/>
            <person name="Zhou S."/>
            <person name="Corby-Kistler H."/>
            <person name="Young S.K."/>
            <person name="Zeng Q."/>
            <person name="Gargeya S."/>
            <person name="Fitzgerald M."/>
            <person name="Haas B."/>
            <person name="Abouelleil A."/>
            <person name="Alvarado L."/>
            <person name="Arachchi H.M."/>
            <person name="Berlin A."/>
            <person name="Brown A."/>
            <person name="Chapman S.B."/>
            <person name="Chen Z."/>
            <person name="Dunbar C."/>
            <person name="Freedman E."/>
            <person name="Gearin G."/>
            <person name="Gellesch M."/>
            <person name="Goldberg J."/>
            <person name="Griggs A."/>
            <person name="Gujja S."/>
            <person name="Heiman D."/>
            <person name="Howarth C."/>
            <person name="Larson L."/>
            <person name="Lui A."/>
            <person name="MacDonald P.J.P."/>
            <person name="Mehta T."/>
            <person name="Montmayeur A."/>
            <person name="Murphy C."/>
            <person name="Neiman D."/>
            <person name="Pearson M."/>
            <person name="Priest M."/>
            <person name="Roberts A."/>
            <person name="Saif S."/>
            <person name="Shea T."/>
            <person name="Shenoy N."/>
            <person name="Sisk P."/>
            <person name="Stolte C."/>
            <person name="Sykes S."/>
            <person name="Wortman J."/>
            <person name="Nusbaum C."/>
            <person name="Birren B."/>
        </authorList>
    </citation>
    <scope>NUCLEOTIDE SEQUENCE [LARGE SCALE GENOMIC DNA]</scope>
    <source>
        <strain evidence="1">Fo47</strain>
    </source>
</reference>
<gene>
    <name evidence="1" type="ORF">FOZG_17240</name>
</gene>
<dbReference type="Proteomes" id="UP000030766">
    <property type="component" value="Unassembled WGS sequence"/>
</dbReference>
<dbReference type="HOGENOM" id="CLU_2197140_0_0_1"/>
<accession>W9JFA9</accession>
<name>W9JFA9_FUSOX</name>
<reference evidence="1" key="2">
    <citation type="submission" date="2012-06" db="EMBL/GenBank/DDBJ databases">
        <title>Annotation of the Genome Sequence of Fusarium oxysporum Fo47.</title>
        <authorList>
            <consortium name="The Broad Institute Genomics Platform"/>
            <person name="Ma L.-J."/>
            <person name="Corby-Kistler H."/>
            <person name="Broz K."/>
            <person name="Gale L.R."/>
            <person name="Jonkers W."/>
            <person name="O'Donnell K."/>
            <person name="Ploetz R."/>
            <person name="Steinberg C."/>
            <person name="Schwartz D.C."/>
            <person name="VanEtten H."/>
            <person name="Zhou S."/>
            <person name="Young S.K."/>
            <person name="Zeng Q."/>
            <person name="Gargeya S."/>
            <person name="Fitzgerald M."/>
            <person name="Abouelleil A."/>
            <person name="Alvarado L."/>
            <person name="Chapman S.B."/>
            <person name="Gainer-Dewar J."/>
            <person name="Goldberg J."/>
            <person name="Griggs A."/>
            <person name="Gujja S."/>
            <person name="Hansen M."/>
            <person name="Howarth C."/>
            <person name="Imamovic A."/>
            <person name="Ireland A."/>
            <person name="Larimer J."/>
            <person name="McCowan C."/>
            <person name="Murphy C."/>
            <person name="Pearson M."/>
            <person name="Poon T.W."/>
            <person name="Priest M."/>
            <person name="Roberts A."/>
            <person name="Saif S."/>
            <person name="Shea T."/>
            <person name="Sykes S."/>
            <person name="Wortman J."/>
            <person name="Nusbaum C."/>
            <person name="Birren B."/>
        </authorList>
    </citation>
    <scope>NUCLEOTIDE SEQUENCE</scope>
    <source>
        <strain evidence="1">Fo47</strain>
    </source>
</reference>
<dbReference type="EMBL" id="JH717915">
    <property type="protein sequence ID" value="EWZ29154.1"/>
    <property type="molecule type" value="Genomic_DNA"/>
</dbReference>
<proteinExistence type="predicted"/>
<dbReference type="AlphaFoldDB" id="W9JFA9"/>
<protein>
    <submittedName>
        <fullName evidence="1">Uncharacterized protein</fullName>
    </submittedName>
</protein>
<dbReference type="VEuPathDB" id="FungiDB:FOZG_17240"/>
<evidence type="ECO:0000313" key="1">
    <source>
        <dbReference type="EMBL" id="EWZ29154.1"/>
    </source>
</evidence>
<sequence>MHRAALKSVVSLISSMEGFTSSISRLKVVRRKQRSDGTYVRFYSVEFSVFPNLVSSEPPHPRDMLLSYVHAGWPGGQTWSQHTVQAGRMSLCVGRERHRSSTSTLICL</sequence>